<evidence type="ECO:0000313" key="5">
    <source>
        <dbReference type="EMBL" id="QCT20092.1"/>
    </source>
</evidence>
<dbReference type="GO" id="GO:0003700">
    <property type="term" value="F:DNA-binding transcription factor activity"/>
    <property type="evidence" value="ECO:0007669"/>
    <property type="project" value="InterPro"/>
</dbReference>
<dbReference type="KEGG" id="izh:FEM41_10745"/>
<reference evidence="5 6" key="1">
    <citation type="submission" date="2019-05" db="EMBL/GenBank/DDBJ databases">
        <title>Complete genome sequence of Izhakiella calystegiae KSNA2, an endophyte isolated from beach morning glory (Calystegia soldanella).</title>
        <authorList>
            <person name="Jiang L."/>
            <person name="Jeong J.C."/>
            <person name="Kim C.Y."/>
            <person name="Kim D.H."/>
            <person name="Kim S.W."/>
            <person name="Lee j."/>
        </authorList>
    </citation>
    <scope>NUCLEOTIDE SEQUENCE [LARGE SCALE GENOMIC DNA]</scope>
    <source>
        <strain evidence="5 6">KSNA2</strain>
    </source>
</reference>
<dbReference type="PROSITE" id="PS01124">
    <property type="entry name" value="HTH_ARAC_FAMILY_2"/>
    <property type="match status" value="1"/>
</dbReference>
<dbReference type="EMBL" id="CP040428">
    <property type="protein sequence ID" value="QCT20092.1"/>
    <property type="molecule type" value="Genomic_DNA"/>
</dbReference>
<evidence type="ECO:0000256" key="1">
    <source>
        <dbReference type="ARBA" id="ARBA00023015"/>
    </source>
</evidence>
<keyword evidence="6" id="KW-1185">Reference proteome</keyword>
<dbReference type="OrthoDB" id="282744at2"/>
<keyword evidence="3" id="KW-0804">Transcription</keyword>
<keyword evidence="2" id="KW-0238">DNA-binding</keyword>
<dbReference type="PANTHER" id="PTHR47504:SF5">
    <property type="entry name" value="RIGHT ORIGIN-BINDING PROTEIN"/>
    <property type="match status" value="1"/>
</dbReference>
<keyword evidence="1" id="KW-0805">Transcription regulation</keyword>
<feature type="domain" description="HTH araC/xylS-type" evidence="4">
    <location>
        <begin position="12"/>
        <end position="110"/>
    </location>
</feature>
<dbReference type="InterPro" id="IPR009057">
    <property type="entry name" value="Homeodomain-like_sf"/>
</dbReference>
<dbReference type="PANTHER" id="PTHR47504">
    <property type="entry name" value="RIGHT ORIGIN-BINDING PROTEIN"/>
    <property type="match status" value="1"/>
</dbReference>
<dbReference type="Gene3D" id="1.10.10.60">
    <property type="entry name" value="Homeodomain-like"/>
    <property type="match status" value="2"/>
</dbReference>
<evidence type="ECO:0000256" key="3">
    <source>
        <dbReference type="ARBA" id="ARBA00023163"/>
    </source>
</evidence>
<evidence type="ECO:0000313" key="6">
    <source>
        <dbReference type="Proteomes" id="UP000302163"/>
    </source>
</evidence>
<dbReference type="SUPFAM" id="SSF46689">
    <property type="entry name" value="Homeodomain-like"/>
    <property type="match status" value="2"/>
</dbReference>
<proteinExistence type="predicted"/>
<dbReference type="Pfam" id="PF12833">
    <property type="entry name" value="HTH_18"/>
    <property type="match status" value="1"/>
</dbReference>
<sequence>MRRDHFSAGVINQILHWIDDHIHEKITLEDLSRIAGYSKWHLQRMFYDQMSVTAASYIRHDKLHRSIRDLKFGDCSIIEIAEKYSFSSQQSYTRTFKHVLTCTPSQCRARRNHLFNGLEGEALCKACHQLYD</sequence>
<dbReference type="SMART" id="SM00342">
    <property type="entry name" value="HTH_ARAC"/>
    <property type="match status" value="1"/>
</dbReference>
<dbReference type="InterPro" id="IPR018060">
    <property type="entry name" value="HTH_AraC"/>
</dbReference>
<dbReference type="Proteomes" id="UP000302163">
    <property type="component" value="Chromosome"/>
</dbReference>
<evidence type="ECO:0000256" key="2">
    <source>
        <dbReference type="ARBA" id="ARBA00023125"/>
    </source>
</evidence>
<organism evidence="5 6">
    <name type="scientific">Jejubacter calystegiae</name>
    <dbReference type="NCBI Taxonomy" id="2579935"/>
    <lineage>
        <taxon>Bacteria</taxon>
        <taxon>Pseudomonadati</taxon>
        <taxon>Pseudomonadota</taxon>
        <taxon>Gammaproteobacteria</taxon>
        <taxon>Enterobacterales</taxon>
        <taxon>Enterobacteriaceae</taxon>
        <taxon>Jejubacter</taxon>
    </lineage>
</organism>
<evidence type="ECO:0000259" key="4">
    <source>
        <dbReference type="PROSITE" id="PS01124"/>
    </source>
</evidence>
<accession>A0A4P8YNC9</accession>
<dbReference type="RefSeq" id="WP_138095968.1">
    <property type="nucleotide sequence ID" value="NZ_CP040428.1"/>
</dbReference>
<name>A0A4P8YNC9_9ENTR</name>
<protein>
    <submittedName>
        <fullName evidence="5">Helix-turn-helix domain-containing protein</fullName>
    </submittedName>
</protein>
<dbReference type="GO" id="GO:0043565">
    <property type="term" value="F:sequence-specific DNA binding"/>
    <property type="evidence" value="ECO:0007669"/>
    <property type="project" value="InterPro"/>
</dbReference>
<gene>
    <name evidence="5" type="ORF">FEM41_10745</name>
</gene>
<dbReference type="InterPro" id="IPR050959">
    <property type="entry name" value="MarA-like"/>
</dbReference>
<dbReference type="AlphaFoldDB" id="A0A4P8YNC9"/>